<dbReference type="AlphaFoldDB" id="A0A2A4XCJ2"/>
<evidence type="ECO:0008006" key="4">
    <source>
        <dbReference type="Google" id="ProtNLM"/>
    </source>
</evidence>
<dbReference type="InterPro" id="IPR029063">
    <property type="entry name" value="SAM-dependent_MTases_sf"/>
</dbReference>
<evidence type="ECO:0000313" key="2">
    <source>
        <dbReference type="EMBL" id="PCI79767.1"/>
    </source>
</evidence>
<dbReference type="Gene3D" id="3.40.50.150">
    <property type="entry name" value="Vaccinia Virus protein VP39"/>
    <property type="match status" value="1"/>
</dbReference>
<dbReference type="EMBL" id="NVUL01000014">
    <property type="protein sequence ID" value="PCI79767.1"/>
    <property type="molecule type" value="Genomic_DNA"/>
</dbReference>
<dbReference type="InterPro" id="IPR016980">
    <property type="entry name" value="S-AdoMet-dep_MeTrfase_Alr7345"/>
</dbReference>
<evidence type="ECO:0000256" key="1">
    <source>
        <dbReference type="SAM" id="SignalP"/>
    </source>
</evidence>
<reference evidence="3" key="1">
    <citation type="submission" date="2017-08" db="EMBL/GenBank/DDBJ databases">
        <title>A dynamic microbial community with high functional redundancy inhabits the cold, oxic subseafloor aquifer.</title>
        <authorList>
            <person name="Tully B.J."/>
            <person name="Wheat C.G."/>
            <person name="Glazer B.T."/>
            <person name="Huber J.A."/>
        </authorList>
    </citation>
    <scope>NUCLEOTIDE SEQUENCE [LARGE SCALE GENOMIC DNA]</scope>
</reference>
<feature type="chain" id="PRO_5012246728" description="Methyltransferase type 11 domain-containing protein" evidence="1">
    <location>
        <begin position="20"/>
        <end position="238"/>
    </location>
</feature>
<comment type="caution">
    <text evidence="2">The sequence shown here is derived from an EMBL/GenBank/DDBJ whole genome shotgun (WGS) entry which is preliminary data.</text>
</comment>
<dbReference type="Proteomes" id="UP000218767">
    <property type="component" value="Unassembled WGS sequence"/>
</dbReference>
<sequence length="238" mass="26095">MKVLVAIISLGLLCSSAYSQNTRALEQALSNPNRPAQDKTRDANRKAPEILQFMGVKEGDTALDVIAMGGWYSEILSYAVGQSGKVYMQNNPIAVTENSTDERAERMSRLSNVENFIGPVSDIPPNSIDFAITALNFHDVHNRSVVDIDAMLKSILEVLRPGGILTVIDHEGTEGADNTTLHRIAFEDAVKTSLKAGFVLIGTSDLLENAEDDHTLSPFDPSLERRTDRFVLKLAKPR</sequence>
<dbReference type="CDD" id="cd02440">
    <property type="entry name" value="AdoMet_MTases"/>
    <property type="match status" value="1"/>
</dbReference>
<evidence type="ECO:0000313" key="3">
    <source>
        <dbReference type="Proteomes" id="UP000218767"/>
    </source>
</evidence>
<proteinExistence type="predicted"/>
<accession>A0A2A4XCJ2</accession>
<name>A0A2A4XCJ2_9GAMM</name>
<keyword evidence="1" id="KW-0732">Signal</keyword>
<protein>
    <recommendedName>
        <fullName evidence="4">Methyltransferase type 11 domain-containing protein</fullName>
    </recommendedName>
</protein>
<dbReference type="Pfam" id="PF01209">
    <property type="entry name" value="Ubie_methyltran"/>
    <property type="match status" value="1"/>
</dbReference>
<feature type="signal peptide" evidence="1">
    <location>
        <begin position="1"/>
        <end position="19"/>
    </location>
</feature>
<dbReference type="PIRSF" id="PIRSF031679">
    <property type="entry name" value="Mtase_Alr7345_prd"/>
    <property type="match status" value="1"/>
</dbReference>
<organism evidence="2 3">
    <name type="scientific">SAR86 cluster bacterium</name>
    <dbReference type="NCBI Taxonomy" id="2030880"/>
    <lineage>
        <taxon>Bacteria</taxon>
        <taxon>Pseudomonadati</taxon>
        <taxon>Pseudomonadota</taxon>
        <taxon>Gammaproteobacteria</taxon>
        <taxon>SAR86 cluster</taxon>
    </lineage>
</organism>
<dbReference type="SUPFAM" id="SSF53335">
    <property type="entry name" value="S-adenosyl-L-methionine-dependent methyltransferases"/>
    <property type="match status" value="1"/>
</dbReference>
<gene>
    <name evidence="2" type="ORF">COB20_04060</name>
</gene>